<organism evidence="2 3">
    <name type="scientific">Sulfobacillus thermotolerans</name>
    <dbReference type="NCBI Taxonomy" id="338644"/>
    <lineage>
        <taxon>Bacteria</taxon>
        <taxon>Bacillati</taxon>
        <taxon>Bacillota</taxon>
        <taxon>Clostridia</taxon>
        <taxon>Eubacteriales</taxon>
        <taxon>Clostridiales Family XVII. Incertae Sedis</taxon>
        <taxon>Sulfobacillus</taxon>
    </lineage>
</organism>
<sequence>MVAQDEERLGWQEMEQGQLENAEVHFRRALELDPYRADALNGLGQVYLSWGDFEQAQELFQMAIAQAQEDLPHHQRHTSWEDVNIRPYLRGLYHLAVTLFRQGLWDEACEPLEELVAWDTEAIGQDGYYLLGMLQLRANRPTEAVECFQQSLSRYPEAFYSLGLAHFLQGQLTDARQAWADALAVIPDLSLFITHYPALLPFPLWQSDDETFVRTSRYVDDMVDLWTPEAKEELGRCMKA</sequence>
<dbReference type="SMART" id="SM00028">
    <property type="entry name" value="TPR"/>
    <property type="match status" value="5"/>
</dbReference>
<evidence type="ECO:0000313" key="3">
    <source>
        <dbReference type="Proteomes" id="UP000325292"/>
    </source>
</evidence>
<dbReference type="Pfam" id="PF14559">
    <property type="entry name" value="TPR_19"/>
    <property type="match status" value="1"/>
</dbReference>
<dbReference type="PANTHER" id="PTHR12558:SF13">
    <property type="entry name" value="CELL DIVISION CYCLE PROTEIN 27 HOMOLOG"/>
    <property type="match status" value="1"/>
</dbReference>
<dbReference type="SUPFAM" id="SSF48452">
    <property type="entry name" value="TPR-like"/>
    <property type="match status" value="1"/>
</dbReference>
<dbReference type="PANTHER" id="PTHR12558">
    <property type="entry name" value="CELL DIVISION CYCLE 16,23,27"/>
    <property type="match status" value="1"/>
</dbReference>
<keyword evidence="1" id="KW-0802">TPR repeat</keyword>
<keyword evidence="3" id="KW-1185">Reference proteome</keyword>
<name>A0ABN5H0Q6_9FIRM</name>
<evidence type="ECO:0000313" key="2">
    <source>
        <dbReference type="EMBL" id="AUW94258.1"/>
    </source>
</evidence>
<evidence type="ECO:0000256" key="1">
    <source>
        <dbReference type="PROSITE-ProRule" id="PRU00339"/>
    </source>
</evidence>
<dbReference type="InterPro" id="IPR011990">
    <property type="entry name" value="TPR-like_helical_dom_sf"/>
</dbReference>
<dbReference type="Proteomes" id="UP000325292">
    <property type="component" value="Chromosome"/>
</dbReference>
<gene>
    <name evidence="2" type="ORF">BXT84_10180</name>
</gene>
<reference evidence="2 3" key="1">
    <citation type="journal article" date="2019" name="Sci. Rep.">
        <title>Sulfobacillus thermotolerans: new insights into resistance and metabolic capacities of acidophilic chemolithotrophs.</title>
        <authorList>
            <person name="Panyushkina A.E."/>
            <person name="Babenko V.V."/>
            <person name="Nikitina A.S."/>
            <person name="Selezneva O.V."/>
            <person name="Tsaplina I.A."/>
            <person name="Letarova M.A."/>
            <person name="Kostryukova E.S."/>
            <person name="Letarov A.V."/>
        </authorList>
    </citation>
    <scope>NUCLEOTIDE SEQUENCE [LARGE SCALE GENOMIC DNA]</scope>
    <source>
        <strain evidence="2 3">Kr1</strain>
    </source>
</reference>
<protein>
    <recommendedName>
        <fullName evidence="4">Tetratricopeptide repeat protein</fullName>
    </recommendedName>
</protein>
<dbReference type="EMBL" id="CP019454">
    <property type="protein sequence ID" value="AUW94258.1"/>
    <property type="molecule type" value="Genomic_DNA"/>
</dbReference>
<dbReference type="Pfam" id="PF13432">
    <property type="entry name" value="TPR_16"/>
    <property type="match status" value="1"/>
</dbReference>
<feature type="repeat" description="TPR" evidence="1">
    <location>
        <begin position="37"/>
        <end position="70"/>
    </location>
</feature>
<dbReference type="PROSITE" id="PS50005">
    <property type="entry name" value="TPR"/>
    <property type="match status" value="3"/>
</dbReference>
<proteinExistence type="predicted"/>
<accession>A0ABN5H0Q6</accession>
<evidence type="ECO:0008006" key="4">
    <source>
        <dbReference type="Google" id="ProtNLM"/>
    </source>
</evidence>
<dbReference type="Gene3D" id="1.25.40.10">
    <property type="entry name" value="Tetratricopeptide repeat domain"/>
    <property type="match status" value="2"/>
</dbReference>
<feature type="repeat" description="TPR" evidence="1">
    <location>
        <begin position="125"/>
        <end position="158"/>
    </location>
</feature>
<dbReference type="Pfam" id="PF13174">
    <property type="entry name" value="TPR_6"/>
    <property type="match status" value="1"/>
</dbReference>
<feature type="repeat" description="TPR" evidence="1">
    <location>
        <begin position="3"/>
        <end position="36"/>
    </location>
</feature>
<dbReference type="InterPro" id="IPR019734">
    <property type="entry name" value="TPR_rpt"/>
</dbReference>